<evidence type="ECO:0000313" key="1">
    <source>
        <dbReference type="EMBL" id="EDP14032.1"/>
    </source>
</evidence>
<evidence type="ECO:0000313" key="2">
    <source>
        <dbReference type="Proteomes" id="UP000005396"/>
    </source>
</evidence>
<sequence length="151" mass="16955">MNVIPGMRFGALTTKWSWKNHNFRRIWKCTCECGGYCYVKEDALIKGIVMDCGECEENIATYEPKLLDHPDFSVIEEFVQAGGKLADDNDKDIIRLRNLFGVITPILSELKWGEQRIAECPDCGGKMIVALSSVNGHAHVVCEKCGVKLMQ</sequence>
<name>A8S0C5_ENTBW</name>
<accession>A8S0C5</accession>
<organism evidence="1 2">
    <name type="scientific">Enterocloster bolteae (strain ATCC BAA-613 / DSM 15670 / CCUG 46953 / JCM 12243 / WAL 16351)</name>
    <name type="common">Clostridium bolteae</name>
    <dbReference type="NCBI Taxonomy" id="411902"/>
    <lineage>
        <taxon>Bacteria</taxon>
        <taxon>Bacillati</taxon>
        <taxon>Bacillota</taxon>
        <taxon>Clostridia</taxon>
        <taxon>Lachnospirales</taxon>
        <taxon>Lachnospiraceae</taxon>
        <taxon>Enterocloster</taxon>
    </lineage>
</organism>
<dbReference type="PaxDb" id="411902-CLOBOL_05639"/>
<comment type="caution">
    <text evidence="1">The sequence shown here is derived from an EMBL/GenBank/DDBJ whole genome shotgun (WGS) entry which is preliminary data.</text>
</comment>
<dbReference type="Proteomes" id="UP000005396">
    <property type="component" value="Unassembled WGS sequence"/>
</dbReference>
<protein>
    <submittedName>
        <fullName evidence="1">Uncharacterized protein</fullName>
    </submittedName>
</protein>
<dbReference type="eggNOG" id="ENOG5030CEE">
    <property type="taxonomic scope" value="Bacteria"/>
</dbReference>
<reference evidence="1 2" key="1">
    <citation type="submission" date="2007-08" db="EMBL/GenBank/DDBJ databases">
        <authorList>
            <person name="Fulton L."/>
            <person name="Clifton S."/>
            <person name="Fulton B."/>
            <person name="Xu J."/>
            <person name="Minx P."/>
            <person name="Pepin K.H."/>
            <person name="Johnson M."/>
            <person name="Thiruvilangam P."/>
            <person name="Bhonagiri V."/>
            <person name="Nash W.E."/>
            <person name="Mardis E.R."/>
            <person name="Wilson R.K."/>
        </authorList>
    </citation>
    <scope>NUCLEOTIDE SEQUENCE [LARGE SCALE GENOMIC DNA]</scope>
    <source>
        <strain evidence="2">ATCC BAA-613 / DSM 15670 / CCUG 46953 / JCM 12243 / WAL 16351</strain>
    </source>
</reference>
<gene>
    <name evidence="1" type="ORF">CLOBOL_05639</name>
</gene>
<reference evidence="1 2" key="2">
    <citation type="submission" date="2007-09" db="EMBL/GenBank/DDBJ databases">
        <title>Draft genome sequence of Clostridium bolteae (ATCC BAA-613).</title>
        <authorList>
            <person name="Sudarsanam P."/>
            <person name="Ley R."/>
            <person name="Guruge J."/>
            <person name="Turnbaugh P.J."/>
            <person name="Mahowald M."/>
            <person name="Liep D."/>
            <person name="Gordon J."/>
        </authorList>
    </citation>
    <scope>NUCLEOTIDE SEQUENCE [LARGE SCALE GENOMIC DNA]</scope>
    <source>
        <strain evidence="2">ATCC BAA-613 / DSM 15670 / CCUG 46953 / JCM 12243 / WAL 16351</strain>
    </source>
</reference>
<dbReference type="RefSeq" id="WP_002578695.1">
    <property type="nucleotide sequence ID" value="NZ_DS480697.1"/>
</dbReference>
<proteinExistence type="predicted"/>
<dbReference type="EMBL" id="ABCC02000042">
    <property type="protein sequence ID" value="EDP14032.1"/>
    <property type="molecule type" value="Genomic_DNA"/>
</dbReference>
<dbReference type="AlphaFoldDB" id="A8S0C5"/>
<dbReference type="HOGENOM" id="CLU_1728157_0_0_9"/>